<sequence length="1118" mass="116967">MSPTLTRIGSFNSEIGAEIAAYDSGRQLLYVVSGGTEIEAINISDPTNPTLELSIDIAQFGIPAGGANSVAYSRNNDLIAVALAADPVTDAGVVVVVDLTAATVIAATEGDLTAAVKVLSVGALPDSLTFTPDGNKIVVANEGEPREDDNGNVIDPEGSISIIDVSGDFDSLSDANVATADFTRFNGKEADLRADGVRLFPDVKPGGLSVAQDLEPEYIAVSPDSTKAFVTLQENNAIAIIDLETATVEAIQPLGLKDFSKGFPHLTSYDFVNRGAITNGGEALTTADGETIELGGFSGLYYDGKAENGNLKFLAVPDRGPNGDADGNNRPFLLPDFQARVVAFEVNESTGEVTITQQTLLTREDGTPITGLPNIPNVDLQAVDSQGNPVDLPELEGAETFGADYDFFGADLESILKDGDGNFWMVDEYRPAIYQFSPSGILLNRFVPQGTANQATETNPGRRFSAGDFGTETLPADYLNRRANRGFEGAALDTETGIFYAFIQTPLNNPTRADGNASNVIRMLGIDPSTGTPVSEYVYLLQKPEVGGNVDKIGDAVFAGNGQFFVIERDSDLSPTGQQFVFEIDLKGATNVLGQDFGELTLEQQTPDTLAALGIQPVEKTKVVNLPSIGYFPSDKPEGIALLDDGRIAVINDNDFGLVEGADAVQVGIIDFATNSTGLDASDRDDGININPEPVFGLYMPDSIAAFEANGETYYVIANEGDDRGDADADARGDAIRLKDLADVTSFGREGLALDASIDPALLEDEELGRLTISSIDGDTDGDGDIDRIVAYGGRSFSVLDSKGNLVFDSGDQIAQITAELTPELFNANDGIPEEFDNRSDNKGAEPEAITTGVINGKPYAFVGLERSGGGVLVYDLSNPIQPEFVQYARSDEDIAPEGLVFISAEDSPNGEPLLAVANEVSNTVALYSISSTEDISDGMFLVREPGVTEALFGTDADEFIAGRDGDNRLFGGGGNDTILGDLEDLGAATGNDMLFGGSGDDLLIGGPGNDILGGESGNDTLIGDAGDDTLIGGDGTDILIGGGGSDVFILTAGEGESIIVDFESGDLIGLAGGISASELYKVQDGSNTVIGTFGGDLLAVALNTTASQFTVDTFLAV</sequence>
<dbReference type="SUPFAM" id="SSF51120">
    <property type="entry name" value="beta-Roll"/>
    <property type="match status" value="1"/>
</dbReference>
<proteinExistence type="predicted"/>
<protein>
    <submittedName>
        <fullName evidence="3">Uncharacterized protein</fullName>
    </submittedName>
</protein>
<dbReference type="PANTHER" id="PTHR46928">
    <property type="entry name" value="MESENCHYME-SPECIFIC CELL SURFACE GLYCOPROTEIN"/>
    <property type="match status" value="1"/>
</dbReference>
<dbReference type="STRING" id="1666911.HLUCCA11_22975"/>
<dbReference type="PRINTS" id="PR00313">
    <property type="entry name" value="CABNDNGRPT"/>
</dbReference>
<dbReference type="Pfam" id="PF22494">
    <property type="entry name" value="choice_anch_I"/>
    <property type="match status" value="2"/>
</dbReference>
<dbReference type="PROSITE" id="PS00330">
    <property type="entry name" value="HEMOLYSIN_CALCIUM"/>
    <property type="match status" value="2"/>
</dbReference>
<dbReference type="InterPro" id="IPR011049">
    <property type="entry name" value="Serralysin-like_metalloprot_C"/>
</dbReference>
<dbReference type="SUPFAM" id="SSF50974">
    <property type="entry name" value="Nitrous oxide reductase, N-terminal domain"/>
    <property type="match status" value="1"/>
</dbReference>
<dbReference type="Pfam" id="PF13449">
    <property type="entry name" value="Phytase-like"/>
    <property type="match status" value="1"/>
</dbReference>
<dbReference type="GO" id="GO:0005509">
    <property type="term" value="F:calcium ion binding"/>
    <property type="evidence" value="ECO:0007669"/>
    <property type="project" value="InterPro"/>
</dbReference>
<dbReference type="InterPro" id="IPR052956">
    <property type="entry name" value="Mesenchyme-surface_protein"/>
</dbReference>
<evidence type="ECO:0000259" key="2">
    <source>
        <dbReference type="Pfam" id="PF22494"/>
    </source>
</evidence>
<feature type="domain" description="Choice-of-anchor I" evidence="2">
    <location>
        <begin position="665"/>
        <end position="930"/>
    </location>
</feature>
<dbReference type="InterPro" id="IPR055188">
    <property type="entry name" value="Choice_anch_I"/>
</dbReference>
<dbReference type="InterPro" id="IPR001343">
    <property type="entry name" value="Hemolysn_Ca-bd"/>
</dbReference>
<accession>A0A0P8BDW5</accession>
<evidence type="ECO:0000259" key="1">
    <source>
        <dbReference type="Pfam" id="PF13449"/>
    </source>
</evidence>
<dbReference type="InterPro" id="IPR027372">
    <property type="entry name" value="Phytase-like_dom"/>
</dbReference>
<dbReference type="AlphaFoldDB" id="A0A0P8BDW5"/>
<dbReference type="PANTHER" id="PTHR46928:SF1">
    <property type="entry name" value="MESENCHYME-SPECIFIC CELL SURFACE GLYCOPROTEIN"/>
    <property type="match status" value="1"/>
</dbReference>
<dbReference type="InterPro" id="IPR015943">
    <property type="entry name" value="WD40/YVTN_repeat-like_dom_sf"/>
</dbReference>
<reference evidence="3 4" key="1">
    <citation type="submission" date="2015-09" db="EMBL/GenBank/DDBJ databases">
        <title>Identification and resolution of microdiversity through metagenomic sequencing of parallel consortia.</title>
        <authorList>
            <person name="Nelson W.C."/>
            <person name="Romine M.F."/>
            <person name="Lindemann S.R."/>
        </authorList>
    </citation>
    <scope>NUCLEOTIDE SEQUENCE [LARGE SCALE GENOMIC DNA]</scope>
    <source>
        <strain evidence="3">Ana</strain>
    </source>
</reference>
<dbReference type="Gene3D" id="2.150.10.10">
    <property type="entry name" value="Serralysin-like metalloprotease, C-terminal"/>
    <property type="match status" value="2"/>
</dbReference>
<dbReference type="Pfam" id="PF00353">
    <property type="entry name" value="HemolysinCabind"/>
    <property type="match status" value="2"/>
</dbReference>
<dbReference type="SUPFAM" id="SSF63825">
    <property type="entry name" value="YWTD domain"/>
    <property type="match status" value="1"/>
</dbReference>
<feature type="domain" description="Choice-of-anchor I" evidence="2">
    <location>
        <begin position="16"/>
        <end position="268"/>
    </location>
</feature>
<evidence type="ECO:0000313" key="3">
    <source>
        <dbReference type="EMBL" id="KPQ31803.1"/>
    </source>
</evidence>
<comment type="caution">
    <text evidence="3">The sequence shown here is derived from an EMBL/GenBank/DDBJ whole genome shotgun (WGS) entry which is preliminary data.</text>
</comment>
<name>A0A0P8BDW5_9CYAN</name>
<dbReference type="Gene3D" id="2.130.10.10">
    <property type="entry name" value="YVTN repeat-like/Quinoprotein amine dehydrogenase"/>
    <property type="match status" value="1"/>
</dbReference>
<organism evidence="3 4">
    <name type="scientific">Phormidesmis priestleyi Ana</name>
    <dbReference type="NCBI Taxonomy" id="1666911"/>
    <lineage>
        <taxon>Bacteria</taxon>
        <taxon>Bacillati</taxon>
        <taxon>Cyanobacteriota</taxon>
        <taxon>Cyanophyceae</taxon>
        <taxon>Leptolyngbyales</taxon>
        <taxon>Leptolyngbyaceae</taxon>
        <taxon>Phormidesmis</taxon>
    </lineage>
</organism>
<dbReference type="Proteomes" id="UP000050465">
    <property type="component" value="Unassembled WGS sequence"/>
</dbReference>
<dbReference type="PATRIC" id="fig|1666911.3.peg.4749"/>
<feature type="domain" description="Phytase-like" evidence="1">
    <location>
        <begin position="293"/>
        <end position="656"/>
    </location>
</feature>
<dbReference type="InterPro" id="IPR011045">
    <property type="entry name" value="N2O_reductase_N"/>
</dbReference>
<dbReference type="InterPro" id="IPR018511">
    <property type="entry name" value="Hemolysin-typ_Ca-bd_CS"/>
</dbReference>
<gene>
    <name evidence="3" type="ORF">HLUCCA11_22975</name>
</gene>
<dbReference type="EMBL" id="LJZR01000082">
    <property type="protein sequence ID" value="KPQ31803.1"/>
    <property type="molecule type" value="Genomic_DNA"/>
</dbReference>
<evidence type="ECO:0000313" key="4">
    <source>
        <dbReference type="Proteomes" id="UP000050465"/>
    </source>
</evidence>